<keyword evidence="8" id="KW-0406">Ion transport</keyword>
<keyword evidence="9 11" id="KW-0472">Membrane</keyword>
<keyword evidence="3" id="KW-0813">Transport</keyword>
<feature type="non-terminal residue" evidence="13">
    <location>
        <position position="89"/>
    </location>
</feature>
<evidence type="ECO:0000256" key="8">
    <source>
        <dbReference type="ARBA" id="ARBA00023065"/>
    </source>
</evidence>
<dbReference type="AlphaFoldDB" id="A0A0P9HG52"/>
<dbReference type="GO" id="GO:0006814">
    <property type="term" value="P:sodium ion transport"/>
    <property type="evidence" value="ECO:0007669"/>
    <property type="project" value="UniProtKB-KW"/>
</dbReference>
<evidence type="ECO:0000256" key="10">
    <source>
        <dbReference type="ARBA" id="ARBA00023201"/>
    </source>
</evidence>
<gene>
    <name evidence="13" type="ORF">SE17_07740</name>
</gene>
<keyword evidence="4" id="KW-0050">Antiport</keyword>
<accession>A0A0P9HG52</accession>
<evidence type="ECO:0000256" key="1">
    <source>
        <dbReference type="ARBA" id="ARBA00004141"/>
    </source>
</evidence>
<organism evidence="13 14">
    <name type="scientific">Kouleothrix aurantiaca</name>
    <dbReference type="NCBI Taxonomy" id="186479"/>
    <lineage>
        <taxon>Bacteria</taxon>
        <taxon>Bacillati</taxon>
        <taxon>Chloroflexota</taxon>
        <taxon>Chloroflexia</taxon>
        <taxon>Chloroflexales</taxon>
        <taxon>Roseiflexineae</taxon>
        <taxon>Roseiflexaceae</taxon>
        <taxon>Kouleothrix</taxon>
    </lineage>
</organism>
<comment type="similarity">
    <text evidence="2">Belongs to the monovalent cation:proton antiporter 2 (CPA2) transporter (TC 2.A.37) family.</text>
</comment>
<keyword evidence="5 11" id="KW-0812">Transmembrane</keyword>
<comment type="caution">
    <text evidence="13">The sequence shown here is derived from an EMBL/GenBank/DDBJ whole genome shotgun (WGS) entry which is preliminary data.</text>
</comment>
<protein>
    <submittedName>
        <fullName evidence="13">Sodium:proton antiporter</fullName>
    </submittedName>
</protein>
<evidence type="ECO:0000256" key="9">
    <source>
        <dbReference type="ARBA" id="ARBA00023136"/>
    </source>
</evidence>
<evidence type="ECO:0000256" key="3">
    <source>
        <dbReference type="ARBA" id="ARBA00022448"/>
    </source>
</evidence>
<dbReference type="InterPro" id="IPR038770">
    <property type="entry name" value="Na+/solute_symporter_sf"/>
</dbReference>
<evidence type="ECO:0000313" key="14">
    <source>
        <dbReference type="Proteomes" id="UP000050509"/>
    </source>
</evidence>
<evidence type="ECO:0000256" key="6">
    <source>
        <dbReference type="ARBA" id="ARBA00022989"/>
    </source>
</evidence>
<dbReference type="Gene3D" id="1.20.1530.20">
    <property type="match status" value="1"/>
</dbReference>
<evidence type="ECO:0000256" key="2">
    <source>
        <dbReference type="ARBA" id="ARBA00005551"/>
    </source>
</evidence>
<evidence type="ECO:0000256" key="11">
    <source>
        <dbReference type="SAM" id="Phobius"/>
    </source>
</evidence>
<reference evidence="13 14" key="1">
    <citation type="submission" date="2015-09" db="EMBL/GenBank/DDBJ databases">
        <title>Draft genome sequence of Kouleothrix aurantiaca JCM 19913.</title>
        <authorList>
            <person name="Hemp J."/>
        </authorList>
    </citation>
    <scope>NUCLEOTIDE SEQUENCE [LARGE SCALE GENOMIC DNA]</scope>
    <source>
        <strain evidence="13 14">COM-B</strain>
    </source>
</reference>
<comment type="subcellular location">
    <subcellularLocation>
        <location evidence="1">Membrane</location>
        <topology evidence="1">Multi-pass membrane protein</topology>
    </subcellularLocation>
</comment>
<dbReference type="Pfam" id="PF00999">
    <property type="entry name" value="Na_H_Exchanger"/>
    <property type="match status" value="1"/>
</dbReference>
<dbReference type="Proteomes" id="UP000050509">
    <property type="component" value="Unassembled WGS sequence"/>
</dbReference>
<keyword evidence="10" id="KW-0739">Sodium transport</keyword>
<sequence>MHETLSMLLPLAGILVGAKIAAQISYRVGMPAVFGELLLGLILGPSLLGWLAPSETLQLLADIGVILLMFMAGLETDTLALRQAGKVSM</sequence>
<evidence type="ECO:0000256" key="7">
    <source>
        <dbReference type="ARBA" id="ARBA00023053"/>
    </source>
</evidence>
<evidence type="ECO:0000259" key="12">
    <source>
        <dbReference type="Pfam" id="PF00999"/>
    </source>
</evidence>
<dbReference type="GO" id="GO:0015297">
    <property type="term" value="F:antiporter activity"/>
    <property type="evidence" value="ECO:0007669"/>
    <property type="project" value="UniProtKB-KW"/>
</dbReference>
<dbReference type="EMBL" id="LJCR01000183">
    <property type="protein sequence ID" value="KPV53763.1"/>
    <property type="molecule type" value="Genomic_DNA"/>
</dbReference>
<dbReference type="PANTHER" id="PTHR43562">
    <property type="entry name" value="NAPA-TYPE SODIUM/HYDROGEN ANTIPORTER"/>
    <property type="match status" value="1"/>
</dbReference>
<feature type="domain" description="Cation/H+ exchanger transmembrane" evidence="12">
    <location>
        <begin position="23"/>
        <end position="88"/>
    </location>
</feature>
<proteinExistence type="inferred from homology"/>
<dbReference type="InterPro" id="IPR006153">
    <property type="entry name" value="Cation/H_exchanger_TM"/>
</dbReference>
<evidence type="ECO:0000313" key="13">
    <source>
        <dbReference type="EMBL" id="KPV53763.1"/>
    </source>
</evidence>
<dbReference type="PANTHER" id="PTHR43562:SF3">
    <property type="entry name" value="SODIUM ION_PROTON EXCHANGER (EUROFUNG)"/>
    <property type="match status" value="1"/>
</dbReference>
<keyword evidence="14" id="KW-1185">Reference proteome</keyword>
<feature type="transmembrane region" description="Helical" evidence="11">
    <location>
        <begin position="32"/>
        <end position="52"/>
    </location>
</feature>
<keyword evidence="7" id="KW-0915">Sodium</keyword>
<evidence type="ECO:0000256" key="5">
    <source>
        <dbReference type="ARBA" id="ARBA00022692"/>
    </source>
</evidence>
<feature type="transmembrane region" description="Helical" evidence="11">
    <location>
        <begin position="59"/>
        <end position="81"/>
    </location>
</feature>
<dbReference type="GO" id="GO:0016020">
    <property type="term" value="C:membrane"/>
    <property type="evidence" value="ECO:0007669"/>
    <property type="project" value="UniProtKB-SubCell"/>
</dbReference>
<name>A0A0P9HG52_9CHLR</name>
<evidence type="ECO:0000256" key="4">
    <source>
        <dbReference type="ARBA" id="ARBA00022449"/>
    </source>
</evidence>
<dbReference type="GO" id="GO:1902600">
    <property type="term" value="P:proton transmembrane transport"/>
    <property type="evidence" value="ECO:0007669"/>
    <property type="project" value="InterPro"/>
</dbReference>
<dbReference type="PATRIC" id="fig|186479.3.peg.3171"/>
<keyword evidence="6 11" id="KW-1133">Transmembrane helix</keyword>